<evidence type="ECO:0000256" key="2">
    <source>
        <dbReference type="SAM" id="SignalP"/>
    </source>
</evidence>
<reference evidence="3 4" key="1">
    <citation type="submission" date="2016-03" db="EMBL/GenBank/DDBJ databases">
        <authorList>
            <person name="Ploux O."/>
        </authorList>
    </citation>
    <scope>NUCLEOTIDE SEQUENCE [LARGE SCALE GENOMIC DNA]</scope>
    <source>
        <strain evidence="3 4">UAMH 11012</strain>
    </source>
</reference>
<feature type="chain" id="PRO_5012092174" evidence="2">
    <location>
        <begin position="24"/>
        <end position="426"/>
    </location>
</feature>
<evidence type="ECO:0000313" key="4">
    <source>
        <dbReference type="Proteomes" id="UP000184330"/>
    </source>
</evidence>
<dbReference type="AlphaFoldDB" id="A0A1L7XEQ7"/>
<gene>
    <name evidence="3" type="ORF">PAC_13426</name>
</gene>
<dbReference type="PANTHER" id="PTHR35041:SF6">
    <property type="entry name" value="FORMYLMETHIONINE DEFORMYLASE-LIKE PROTEIN-RELATED"/>
    <property type="match status" value="1"/>
</dbReference>
<keyword evidence="1" id="KW-0472">Membrane</keyword>
<feature type="transmembrane region" description="Helical" evidence="1">
    <location>
        <begin position="313"/>
        <end position="340"/>
    </location>
</feature>
<keyword evidence="4" id="KW-1185">Reference proteome</keyword>
<dbReference type="EMBL" id="FJOG01000024">
    <property type="protein sequence ID" value="CZR63529.1"/>
    <property type="molecule type" value="Genomic_DNA"/>
</dbReference>
<sequence>MGLFFPLVPIAVVFPPSAILVVGNTIHTSPNISVPTYDFGFRGNTNTEADLAGNLLFILEYDGDLRYPKPYLNKVMKAAAMSGSYLQSLTPCGSSNCTYQITMPGPEFACRDDTTSDLPTTVTNTYGNATSNAEANTYFDNKNIQYIAAQQPMDENNITFVLSGFQTTDVVAIQRGYLLNSSYLASQSSPFPPFYNNSIIYPDNLTLPYGQNVSITYREANAYAIFASIRDALSGAVTDYDIENQFVANIIIFDTPMASYSTDNATLLDIPLSASILQSLLQNITISLLTLSNNNISTKVITSNYINQYQFHYPYLLAIPYALTLVGAFVFIIMGMMALVDNGISASSGGFLQLLCATRGSSVLNEMTRGSSLGGDKNVGDGLRDLVVRYGELRDERKGRRAGFGVESEVWNLVREGTTGDIYRWS</sequence>
<keyword evidence="1" id="KW-1133">Transmembrane helix</keyword>
<dbReference type="STRING" id="576137.A0A1L7XEQ7"/>
<dbReference type="Proteomes" id="UP000184330">
    <property type="component" value="Unassembled WGS sequence"/>
</dbReference>
<organism evidence="3 4">
    <name type="scientific">Phialocephala subalpina</name>
    <dbReference type="NCBI Taxonomy" id="576137"/>
    <lineage>
        <taxon>Eukaryota</taxon>
        <taxon>Fungi</taxon>
        <taxon>Dikarya</taxon>
        <taxon>Ascomycota</taxon>
        <taxon>Pezizomycotina</taxon>
        <taxon>Leotiomycetes</taxon>
        <taxon>Helotiales</taxon>
        <taxon>Mollisiaceae</taxon>
        <taxon>Phialocephala</taxon>
        <taxon>Phialocephala fortinii species complex</taxon>
    </lineage>
</organism>
<feature type="signal peptide" evidence="2">
    <location>
        <begin position="1"/>
        <end position="23"/>
    </location>
</feature>
<keyword evidence="1" id="KW-0812">Transmembrane</keyword>
<keyword evidence="2" id="KW-0732">Signal</keyword>
<proteinExistence type="predicted"/>
<dbReference type="PANTHER" id="PTHR35041">
    <property type="entry name" value="MEDIATOR OF RNA POLYMERASE II TRANSCRIPTION SUBUNIT 1"/>
    <property type="match status" value="1"/>
</dbReference>
<name>A0A1L7XEQ7_9HELO</name>
<protein>
    <submittedName>
        <fullName evidence="3">Uncharacterized protein</fullName>
    </submittedName>
</protein>
<evidence type="ECO:0000256" key="1">
    <source>
        <dbReference type="SAM" id="Phobius"/>
    </source>
</evidence>
<accession>A0A1L7XEQ7</accession>
<dbReference type="OrthoDB" id="5322539at2759"/>
<evidence type="ECO:0000313" key="3">
    <source>
        <dbReference type="EMBL" id="CZR63529.1"/>
    </source>
</evidence>